<name>A0ABQ7I0N8_9MICR</name>
<keyword evidence="2" id="KW-1185">Reference proteome</keyword>
<gene>
    <name evidence="1" type="ORF">TCON_0799</name>
</gene>
<evidence type="ECO:0000313" key="2">
    <source>
        <dbReference type="Proteomes" id="UP001516464"/>
    </source>
</evidence>
<accession>A0ABQ7I0N8</accession>
<proteinExistence type="predicted"/>
<comment type="caution">
    <text evidence="1">The sequence shown here is derived from an EMBL/GenBank/DDBJ whole genome shotgun (WGS) entry which is preliminary data.</text>
</comment>
<dbReference type="Proteomes" id="UP001516464">
    <property type="component" value="Unassembled WGS sequence"/>
</dbReference>
<evidence type="ECO:0000313" key="1">
    <source>
        <dbReference type="EMBL" id="KAF7683992.1"/>
    </source>
</evidence>
<reference evidence="1 2" key="1">
    <citation type="submission" date="2019-01" db="EMBL/GenBank/DDBJ databases">
        <title>Genomes sequencing and comparative genomics of infectious freshwater microsporidia, Cucumispora dikerogammari and Thelohania contejeani.</title>
        <authorList>
            <person name="Cormier A."/>
            <person name="Giraud I."/>
            <person name="Wattier R."/>
            <person name="Teixeira M."/>
            <person name="Grandjean F."/>
            <person name="Rigaud T."/>
            <person name="Cordaux R."/>
        </authorList>
    </citation>
    <scope>NUCLEOTIDE SEQUENCE [LARGE SCALE GENOMIC DNA]</scope>
    <source>
        <strain evidence="1">T1</strain>
        <tissue evidence="1">Spores</tissue>
    </source>
</reference>
<protein>
    <submittedName>
        <fullName evidence="1">Uncharacterized protein</fullName>
    </submittedName>
</protein>
<dbReference type="EMBL" id="SBIQ01000035">
    <property type="protein sequence ID" value="KAF7683992.1"/>
    <property type="molecule type" value="Genomic_DNA"/>
</dbReference>
<sequence>MKNHEKKELERFYDLVKFKDYTKLVKALNVINNIDVNLVHVEESKLLEDFKKHREMLETILRNDVKLLICNKKHIPEDYVFVILLLGNRFLIEMKTTIVEGIVQKYKEEFQKMLDINYKGFGFIQHCIEWIEHTLDKIRFEYSHIPSEWNLEGEFIFKTCILLKQKISDTMFTFEFENHQYLKALYKVLQFEQRYTRYLFSKTCCENDNAIPKPKRIIFNSDTINLIEEEKTSIVVDGNEFVGLENDNSKRSLKKNKFSAFCEHKKMLSKMFLPFIEIYINDMFSKINLEFNQEKEEMKILVIFINLFQEIGSIYSQLNYFNDITSYQHLIEHTDTLLFQHISQINVKCTFHQAAILANTLNFIEMTTTDLLEKISQRSGRTYHMKIFKVVRGLEKKIYFVIENHFKLFFSKFTFKIDYNITDQIIEYLNNEILNTGLKELTSDVLSSIFEIFVALLFCKLLFLKMNPFKAEILLFEICEIERMLKKQQIEIPFLMVIGKYLKIFMFDCNETEGFVENFLTLSNGIFSFSQILTVLEDKSNNVNLFVVYKKMADRSKGFGQLNQNV</sequence>
<organism evidence="1 2">
    <name type="scientific">Astathelohania contejeani</name>
    <dbReference type="NCBI Taxonomy" id="164912"/>
    <lineage>
        <taxon>Eukaryota</taxon>
        <taxon>Fungi</taxon>
        <taxon>Fungi incertae sedis</taxon>
        <taxon>Microsporidia</taxon>
        <taxon>Astathelohaniidae</taxon>
        <taxon>Astathelohania</taxon>
    </lineage>
</organism>